<organism evidence="2 3">
    <name type="scientific">Alsobacter metallidurans</name>
    <dbReference type="NCBI Taxonomy" id="340221"/>
    <lineage>
        <taxon>Bacteria</taxon>
        <taxon>Pseudomonadati</taxon>
        <taxon>Pseudomonadota</taxon>
        <taxon>Alphaproteobacteria</taxon>
        <taxon>Hyphomicrobiales</taxon>
        <taxon>Alsobacteraceae</taxon>
        <taxon>Alsobacter</taxon>
    </lineage>
</organism>
<keyword evidence="3" id="KW-1185">Reference proteome</keyword>
<dbReference type="SUPFAM" id="SSF55154">
    <property type="entry name" value="CYTH-like phosphatases"/>
    <property type="match status" value="1"/>
</dbReference>
<dbReference type="Gene3D" id="2.40.320.10">
    <property type="entry name" value="Hypothetical Protein Pfu-838710-001"/>
    <property type="match status" value="1"/>
</dbReference>
<dbReference type="AlphaFoldDB" id="A0A917I4N3"/>
<sequence length="255" mass="27996">MKSNRRFLVSPALARLARKERGISDRSVIGYFPGQSDRQQAVEIGQQSSTLVLITRDGEGPSNEERFDVPRRHAEALLESCAARIGFERTRMDAGGRMVQLTRLLTSQPVELIDVEFAEGEDVTRFWPPAWFGPEVTEDETWSDRSLAMEGLPNKSTPQANETALSAFLDDIEGIGALQRFATRDGERRPTAPERPAAQDRATAASERSGAERPAAERPAPERPASERSAAERREARSPNVVAAPFAPRTAGAEA</sequence>
<name>A0A917I4N3_9HYPH</name>
<feature type="compositionally biased region" description="Basic and acidic residues" evidence="1">
    <location>
        <begin position="209"/>
        <end position="237"/>
    </location>
</feature>
<dbReference type="RefSeq" id="WP_188516283.1">
    <property type="nucleotide sequence ID" value="NZ_BMES01000001.1"/>
</dbReference>
<proteinExistence type="predicted"/>
<dbReference type="InterPro" id="IPR033469">
    <property type="entry name" value="CYTH-like_dom_sf"/>
</dbReference>
<evidence type="ECO:0000313" key="2">
    <source>
        <dbReference type="EMBL" id="GGH10095.1"/>
    </source>
</evidence>
<dbReference type="Proteomes" id="UP000603912">
    <property type="component" value="Unassembled WGS sequence"/>
</dbReference>
<evidence type="ECO:0000313" key="3">
    <source>
        <dbReference type="Proteomes" id="UP000603912"/>
    </source>
</evidence>
<accession>A0A917I4N3</accession>
<feature type="compositionally biased region" description="Basic and acidic residues" evidence="1">
    <location>
        <begin position="182"/>
        <end position="192"/>
    </location>
</feature>
<protein>
    <recommendedName>
        <fullName evidence="4">CYTH domain-containing protein</fullName>
    </recommendedName>
</protein>
<dbReference type="EMBL" id="BMES01000001">
    <property type="protein sequence ID" value="GGH10095.1"/>
    <property type="molecule type" value="Genomic_DNA"/>
</dbReference>
<reference evidence="2" key="1">
    <citation type="journal article" date="2014" name="Int. J. Syst. Evol. Microbiol.">
        <title>Complete genome sequence of Corynebacterium casei LMG S-19264T (=DSM 44701T), isolated from a smear-ripened cheese.</title>
        <authorList>
            <consortium name="US DOE Joint Genome Institute (JGI-PGF)"/>
            <person name="Walter F."/>
            <person name="Albersmeier A."/>
            <person name="Kalinowski J."/>
            <person name="Ruckert C."/>
        </authorList>
    </citation>
    <scope>NUCLEOTIDE SEQUENCE</scope>
    <source>
        <strain evidence="2">CGMCC 1.12214</strain>
    </source>
</reference>
<reference evidence="2" key="2">
    <citation type="submission" date="2020-09" db="EMBL/GenBank/DDBJ databases">
        <authorList>
            <person name="Sun Q."/>
            <person name="Zhou Y."/>
        </authorList>
    </citation>
    <scope>NUCLEOTIDE SEQUENCE</scope>
    <source>
        <strain evidence="2">CGMCC 1.12214</strain>
    </source>
</reference>
<gene>
    <name evidence="2" type="ORF">GCM10007036_06470</name>
</gene>
<comment type="caution">
    <text evidence="2">The sequence shown here is derived from an EMBL/GenBank/DDBJ whole genome shotgun (WGS) entry which is preliminary data.</text>
</comment>
<evidence type="ECO:0000256" key="1">
    <source>
        <dbReference type="SAM" id="MobiDB-lite"/>
    </source>
</evidence>
<evidence type="ECO:0008006" key="4">
    <source>
        <dbReference type="Google" id="ProtNLM"/>
    </source>
</evidence>
<feature type="region of interest" description="Disordered" evidence="1">
    <location>
        <begin position="180"/>
        <end position="255"/>
    </location>
</feature>